<keyword evidence="1" id="KW-0812">Transmembrane</keyword>
<dbReference type="AlphaFoldDB" id="A0A1I6I6K5"/>
<reference evidence="3" key="1">
    <citation type="submission" date="2016-10" db="EMBL/GenBank/DDBJ databases">
        <authorList>
            <person name="Varghese N."/>
            <person name="Submissions S."/>
        </authorList>
    </citation>
    <scope>NUCLEOTIDE SEQUENCE [LARGE SCALE GENOMIC DNA]</scope>
    <source>
        <strain evidence="3">DSM 19891</strain>
    </source>
</reference>
<evidence type="ECO:0000256" key="1">
    <source>
        <dbReference type="SAM" id="Phobius"/>
    </source>
</evidence>
<dbReference type="EMBL" id="FOYX01000001">
    <property type="protein sequence ID" value="SFR62321.1"/>
    <property type="molecule type" value="Genomic_DNA"/>
</dbReference>
<dbReference type="STRING" id="440514.SAMN04488010_1199"/>
<keyword evidence="3" id="KW-1185">Reference proteome</keyword>
<feature type="transmembrane region" description="Helical" evidence="1">
    <location>
        <begin position="6"/>
        <end position="26"/>
    </location>
</feature>
<gene>
    <name evidence="2" type="ORF">SAMN04488010_1199</name>
</gene>
<name>A0A1I6I6K5_9FLAO</name>
<keyword evidence="1" id="KW-1133">Transmembrane helix</keyword>
<evidence type="ECO:0000313" key="3">
    <source>
        <dbReference type="Proteomes" id="UP000199462"/>
    </source>
</evidence>
<sequence length="60" mass="7207">MSYLEIILAIISSSILSAIFTSIFNWRLHNSNYKKDYYKKILDKRLIAYESLNMLINYRI</sequence>
<protein>
    <submittedName>
        <fullName evidence="2">Uncharacterized protein</fullName>
    </submittedName>
</protein>
<proteinExistence type="predicted"/>
<accession>A0A1I6I6K5</accession>
<dbReference type="Proteomes" id="UP000199462">
    <property type="component" value="Unassembled WGS sequence"/>
</dbReference>
<keyword evidence="1" id="KW-0472">Membrane</keyword>
<organism evidence="2 3">
    <name type="scientific">Maribacter stanieri</name>
    <dbReference type="NCBI Taxonomy" id="440514"/>
    <lineage>
        <taxon>Bacteria</taxon>
        <taxon>Pseudomonadati</taxon>
        <taxon>Bacteroidota</taxon>
        <taxon>Flavobacteriia</taxon>
        <taxon>Flavobacteriales</taxon>
        <taxon>Flavobacteriaceae</taxon>
        <taxon>Maribacter</taxon>
    </lineage>
</organism>
<evidence type="ECO:0000313" key="2">
    <source>
        <dbReference type="EMBL" id="SFR62321.1"/>
    </source>
</evidence>